<gene>
    <name evidence="2" type="ORF">BcabD6B2_00360</name>
</gene>
<feature type="region of interest" description="Disordered" evidence="1">
    <location>
        <begin position="446"/>
        <end position="465"/>
    </location>
</feature>
<evidence type="ECO:0000256" key="1">
    <source>
        <dbReference type="SAM" id="MobiDB-lite"/>
    </source>
</evidence>
<sequence length="474" mass="53529">MRLKITVTICLSRCRRRASAFLPTALRSRVTTLKRVRAAGSLLLPARQGCVERLHRDERVADLLAALSRRQQDRLRLAASRPEGAGQAARARQARQVLPRALLVLHDQPPEVLPLPRVEHRDVRQQLRRVELEPDVPSVRLDEVVLGVDVLGGVHVVHPHVYVPLLAGAQHVLVHVAGELRPEPRLGVPVPLELSELQQHPLFAGLRRQQPHPAVQGGHQHQRLPPVPVHPGDVGAVRPAASSVSAVGLPLDRGRFRVVQHDPAARGLHGEHFPRRGDVHVQDWAHGVERFRRARKRAPRQPLRRWRVRTIQGVALHVPVRERHQHLVGVELRQCRHGCGCQLVCSTEHEVVRASVRVQAPASQISVRRCGDDLCHFSPSLVVFDDIDVVDGGDVRIDRHKRFRRDYPPLQHGRYRLLRCCRLELGREGHVALLRRKPVACHVHADQAPRRGHRHQRLASGKRHRRDGVRLLAL</sequence>
<dbReference type="GeneID" id="94192084"/>
<dbReference type="RefSeq" id="XP_067712672.1">
    <property type="nucleotide sequence ID" value="XM_067856571.1"/>
</dbReference>
<feature type="compositionally biased region" description="Basic residues" evidence="1">
    <location>
        <begin position="450"/>
        <end position="465"/>
    </location>
</feature>
<proteinExistence type="predicted"/>
<comment type="caution">
    <text evidence="2">The sequence shown here is derived from an EMBL/GenBank/DDBJ whole genome shotgun (WGS) entry which is preliminary data.</text>
</comment>
<accession>A0AAV4LL46</accession>
<dbReference type="Proteomes" id="UP001497744">
    <property type="component" value="Unassembled WGS sequence"/>
</dbReference>
<reference evidence="2 3" key="1">
    <citation type="submission" date="2021-06" db="EMBL/GenBank/DDBJ databases">
        <title>Genome sequence of Babesia caballi.</title>
        <authorList>
            <person name="Yamagishi J."/>
            <person name="Kidaka T."/>
            <person name="Ochi A."/>
        </authorList>
    </citation>
    <scope>NUCLEOTIDE SEQUENCE [LARGE SCALE GENOMIC DNA]</scope>
    <source>
        <strain evidence="2">USDA-D6B2</strain>
    </source>
</reference>
<dbReference type="AlphaFoldDB" id="A0AAV4LL46"/>
<organism evidence="2 3">
    <name type="scientific">Babesia caballi</name>
    <dbReference type="NCBI Taxonomy" id="5871"/>
    <lineage>
        <taxon>Eukaryota</taxon>
        <taxon>Sar</taxon>
        <taxon>Alveolata</taxon>
        <taxon>Apicomplexa</taxon>
        <taxon>Aconoidasida</taxon>
        <taxon>Piroplasmida</taxon>
        <taxon>Babesiidae</taxon>
        <taxon>Babesia</taxon>
    </lineage>
</organism>
<evidence type="ECO:0000313" key="2">
    <source>
        <dbReference type="EMBL" id="GIX60601.1"/>
    </source>
</evidence>
<protein>
    <submittedName>
        <fullName evidence="2">Cupin domain-containing protein</fullName>
    </submittedName>
</protein>
<dbReference type="EMBL" id="BPLF01000001">
    <property type="protein sequence ID" value="GIX60601.1"/>
    <property type="molecule type" value="Genomic_DNA"/>
</dbReference>
<evidence type="ECO:0000313" key="3">
    <source>
        <dbReference type="Proteomes" id="UP001497744"/>
    </source>
</evidence>
<name>A0AAV4LL46_BABCB</name>
<keyword evidence="3" id="KW-1185">Reference proteome</keyword>